<feature type="region of interest" description="Disordered" evidence="3">
    <location>
        <begin position="1560"/>
        <end position="1591"/>
    </location>
</feature>
<proteinExistence type="predicted"/>
<gene>
    <name evidence="6" type="ORF">DL89DRAFT_253682</name>
</gene>
<feature type="transmembrane region" description="Helical" evidence="4">
    <location>
        <begin position="1283"/>
        <end position="1310"/>
    </location>
</feature>
<sequence length="1805" mass="188047">MLAVDNSDERRGLSAAAAAAAAVDGTITKQQQQQQLVQQTTRASCVAYSSRQGSGGRTKKWAALALVAMLAVFTPALAADSTSTSLTTPTPTTTAVRGPTHASQSESGSESESMDELGEIDDVSGKAGSSNTTNGGSIGIVGGFRGVSLYAGNTGGATLKLDSTVSSIISLSQDTVSFLSNAPSDGDITAACAFYNSDGSVSQVFVGGSSLSKVNSTDVSYVAGISASGKIDSMQGGVNGPVNALYCDQDKQVVYVGGNFTTTAAATLKSVSTSDSAATGHLVLYDVAASSWRTLPFSGVDGPVYAFGRTRDYVFAAGEFSATVDNATHVSLGTQPVNLTACTITGGNSAEIFGFGDPHNAICTKRLDTVSNTWLMRDKLTGFFRIDFPFRTTPSLLRLINTMYQGRGTKSFRVEAASTNLALRMAYMDSALGAEVICVQSCPLNHDYSWQDFRFADDSATVANLTGVNIVVTDWYGEGGGFNKVELYQRDPRVYVDSSFNGSPCSQQAIQPTSNMVGDWKPTSPSSYHGTYRTLTVNAGDVDSATTQNSQVRLYPSIPEAGFYNIYMMIPGCENTNTCIRRASAKVTLGMTRSQEVVATVGQHNFVDQEVLVYRGYTPASTSNFTMSVSVGIVSDAKVSPQTTQIEAVVDYFRFERTTSYTDLRGVMRLYTDLNSELQTYGPLYMPLNDTLPEQAVVYSIAADASDKSGNVYLGGNFANQTSGYEGVVQYKDNKLQPLNNTGVLGSVSALVLNGKSLFVGGQFNGTGDKKVAFNNIAQYNTSDSQWYPLAGGVNGAVTHMVPYAPFGSDIVAVTGSFAQLLADPRVPKSENVAVSPLIMWNTTAGDWVATPYVEGTPTLVFSDAWNKSRPNQAGLIAGKFSAAAAISAGGTLLLDSDSSVRSLEYVGYSLRPTANQAFAVNTGLWYAKSNGTAAKLIVGGQFTTADGSTNIAQLDQGRWRKLVSGVNGEVLTLANAAKFLFIGGKANLTTSSSSQKTTGFMGLTVYDMDSGDTMSMPRFMAASGSTTQVKINKVAVRANTAQVIVGGDFQLSGSLSCPYVCSWDINDAQWSPLASSSLTGPVTDMLFAGNQLVVAGTFQNGSQPIQYLMHYNFDKSAWEEVADVASLPGPAAVLAPVAATGDTKSFFVAGADRSSGKSYLARFDGRSFTQLSVNLGSNSSIRGVTLTPLSRIPASVLSASARSALSRRADGESAIPSGYALSISGDLVLSGNKRASSAFFDGSKWAPFLSTVQSDGSAGYVSSFFYENPPLSVYEKKLMSTALVILIAVVIALGITFLIVLVGLAYVYFRNRREAAATASAAAAAIAAAAAGGAGTMKPPQMLAKSATGTGYLHGSGMGAAGFSVGAGAMAAATGDLGDDDDRPRHAAAAAGDRDTWDEDALMAASELRYNNMASKTGRVASGSSTGLAGLATAAGRQAAVSSDTYVDKHGNVGAGDQTRGIPDDSLDSIFESAAAEAEAEQAATTAAAAAAAAAASNEKSGSHGYAMPAPHHYDQRGNELSQQQAENELSNIKAKTGSPQPAGGASLAAPIPRSLAMPAPATDLLSGSDDGGMTSSYGSRSSMYRPDSTNPFEQRLALRESQGAFPPAGPFAAEAGDTSSAYIPMPTPRHQDSEQAAAAVLAGATVTTAAAAAATAATAAATAAAPPGAVASKKNSKDSGSEPESESESAAAAIRRRSLSAASSSADTSNGRSDASGPREPLPIRDSLRQYPVFYAKFTFSSRETGELGFRAGERVFVIDQSDEIWWMGIVDHGADQPLEQGVFPATYVSDTPPKTTEWAELM</sequence>
<dbReference type="InterPro" id="IPR048266">
    <property type="entry name" value="Rax2-like_second"/>
</dbReference>
<feature type="domain" description="SH3" evidence="5">
    <location>
        <begin position="1731"/>
        <end position="1796"/>
    </location>
</feature>
<evidence type="ECO:0000256" key="4">
    <source>
        <dbReference type="SAM" id="Phobius"/>
    </source>
</evidence>
<dbReference type="Proteomes" id="UP000193922">
    <property type="component" value="Unassembled WGS sequence"/>
</dbReference>
<accession>A0A1Y1WKL7</accession>
<dbReference type="InterPro" id="IPR001452">
    <property type="entry name" value="SH3_domain"/>
</dbReference>
<keyword evidence="4" id="KW-0472">Membrane</keyword>
<dbReference type="GO" id="GO:1902929">
    <property type="term" value="C:plasma membrane of growing cell tip"/>
    <property type="evidence" value="ECO:0007669"/>
    <property type="project" value="TreeGrafter"/>
</dbReference>
<dbReference type="InterPro" id="IPR015915">
    <property type="entry name" value="Kelch-typ_b-propeller"/>
</dbReference>
<dbReference type="SUPFAM" id="SSF50044">
    <property type="entry name" value="SH3-domain"/>
    <property type="match status" value="1"/>
</dbReference>
<feature type="region of interest" description="Disordered" evidence="3">
    <location>
        <begin position="81"/>
        <end position="132"/>
    </location>
</feature>
<dbReference type="SUPFAM" id="SSF50965">
    <property type="entry name" value="Galactose oxidase, central domain"/>
    <property type="match status" value="2"/>
</dbReference>
<feature type="transmembrane region" description="Helical" evidence="4">
    <location>
        <begin position="1317"/>
        <end position="1338"/>
    </location>
</feature>
<evidence type="ECO:0000256" key="1">
    <source>
        <dbReference type="ARBA" id="ARBA00022443"/>
    </source>
</evidence>
<dbReference type="PANTHER" id="PTHR31778">
    <property type="entry name" value="BUD SITE SELECTION PROTEIN RAX2"/>
    <property type="match status" value="1"/>
</dbReference>
<dbReference type="Gene3D" id="2.30.30.40">
    <property type="entry name" value="SH3 Domains"/>
    <property type="match status" value="1"/>
</dbReference>
<feature type="compositionally biased region" description="Low complexity" evidence="3">
    <location>
        <begin position="1690"/>
        <end position="1708"/>
    </location>
</feature>
<dbReference type="CDD" id="cd00174">
    <property type="entry name" value="SH3"/>
    <property type="match status" value="1"/>
</dbReference>
<protein>
    <recommendedName>
        <fullName evidence="5">SH3 domain-containing protein</fullName>
    </recommendedName>
</protein>
<dbReference type="Pfam" id="PF20843">
    <property type="entry name" value="Rax2_3"/>
    <property type="match status" value="1"/>
</dbReference>
<evidence type="ECO:0000256" key="2">
    <source>
        <dbReference type="PROSITE-ProRule" id="PRU00192"/>
    </source>
</evidence>
<dbReference type="STRING" id="61395.A0A1Y1WKL7"/>
<evidence type="ECO:0000313" key="6">
    <source>
        <dbReference type="EMBL" id="ORX73746.1"/>
    </source>
</evidence>
<feature type="region of interest" description="Disordered" evidence="3">
    <location>
        <begin position="1605"/>
        <end position="1638"/>
    </location>
</feature>
<evidence type="ECO:0000259" key="5">
    <source>
        <dbReference type="PROSITE" id="PS50002"/>
    </source>
</evidence>
<dbReference type="GeneID" id="63801850"/>
<dbReference type="Pfam" id="PF20842">
    <property type="entry name" value="Rax2_2"/>
    <property type="match status" value="1"/>
</dbReference>
<dbReference type="EMBL" id="MCFD01000001">
    <property type="protein sequence ID" value="ORX73746.1"/>
    <property type="molecule type" value="Genomic_DNA"/>
</dbReference>
<feature type="compositionally biased region" description="Low complexity" evidence="3">
    <location>
        <begin position="1605"/>
        <end position="1618"/>
    </location>
</feature>
<keyword evidence="4" id="KW-1133">Transmembrane helix</keyword>
<feature type="compositionally biased region" description="Acidic residues" evidence="3">
    <location>
        <begin position="112"/>
        <end position="122"/>
    </location>
</feature>
<reference evidence="6 7" key="1">
    <citation type="submission" date="2016-07" db="EMBL/GenBank/DDBJ databases">
        <title>Pervasive Adenine N6-methylation of Active Genes in Fungi.</title>
        <authorList>
            <consortium name="DOE Joint Genome Institute"/>
            <person name="Mondo S.J."/>
            <person name="Dannebaum R.O."/>
            <person name="Kuo R.C."/>
            <person name="Labutti K."/>
            <person name="Haridas S."/>
            <person name="Kuo A."/>
            <person name="Salamov A."/>
            <person name="Ahrendt S.R."/>
            <person name="Lipzen A."/>
            <person name="Sullivan W."/>
            <person name="Andreopoulos W.B."/>
            <person name="Clum A."/>
            <person name="Lindquist E."/>
            <person name="Daum C."/>
            <person name="Ramamoorthy G.K."/>
            <person name="Gryganskyi A."/>
            <person name="Culley D."/>
            <person name="Magnuson J.K."/>
            <person name="James T.Y."/>
            <person name="O'Malley M.A."/>
            <person name="Stajich J.E."/>
            <person name="Spatafora J.W."/>
            <person name="Visel A."/>
            <person name="Grigoriev I.V."/>
        </authorList>
    </citation>
    <scope>NUCLEOTIDE SEQUENCE [LARGE SCALE GENOMIC DNA]</scope>
    <source>
        <strain evidence="6 7">ATCC 12442</strain>
    </source>
</reference>
<feature type="region of interest" description="Disordered" evidence="3">
    <location>
        <begin position="1448"/>
        <end position="1467"/>
    </location>
</feature>
<dbReference type="RefSeq" id="XP_040746957.1">
    <property type="nucleotide sequence ID" value="XM_040885202.1"/>
</dbReference>
<feature type="compositionally biased region" description="Low complexity" evidence="3">
    <location>
        <begin position="81"/>
        <end position="95"/>
    </location>
</feature>
<feature type="compositionally biased region" description="Polar residues" evidence="3">
    <location>
        <begin position="1575"/>
        <end position="1591"/>
    </location>
</feature>
<dbReference type="OrthoDB" id="2503993at2759"/>
<dbReference type="Pfam" id="PF00018">
    <property type="entry name" value="SH3_1"/>
    <property type="match status" value="1"/>
</dbReference>
<dbReference type="InterPro" id="IPR048265">
    <property type="entry name" value="Rax2-like_third"/>
</dbReference>
<dbReference type="InterPro" id="IPR024982">
    <property type="entry name" value="Rax2-like_C"/>
</dbReference>
<dbReference type="PROSITE" id="PS50002">
    <property type="entry name" value="SH3"/>
    <property type="match status" value="1"/>
</dbReference>
<comment type="caution">
    <text evidence="6">The sequence shown here is derived from an EMBL/GenBank/DDBJ whole genome shotgun (WGS) entry which is preliminary data.</text>
</comment>
<keyword evidence="4" id="KW-0812">Transmembrane</keyword>
<feature type="region of interest" description="Disordered" evidence="3">
    <location>
        <begin position="1665"/>
        <end position="1726"/>
    </location>
</feature>
<dbReference type="PANTHER" id="PTHR31778:SF2">
    <property type="entry name" value="BUD SITE SELECTION PROTEIN RAX2"/>
    <property type="match status" value="1"/>
</dbReference>
<evidence type="ECO:0000313" key="7">
    <source>
        <dbReference type="Proteomes" id="UP000193922"/>
    </source>
</evidence>
<evidence type="ECO:0000256" key="3">
    <source>
        <dbReference type="SAM" id="MobiDB-lite"/>
    </source>
</evidence>
<feature type="region of interest" description="Disordered" evidence="3">
    <location>
        <begin position="1502"/>
        <end position="1527"/>
    </location>
</feature>
<dbReference type="SMART" id="SM00326">
    <property type="entry name" value="SH3"/>
    <property type="match status" value="1"/>
</dbReference>
<name>A0A1Y1WKL7_9FUNG</name>
<organism evidence="6 7">
    <name type="scientific">Linderina pennispora</name>
    <dbReference type="NCBI Taxonomy" id="61395"/>
    <lineage>
        <taxon>Eukaryota</taxon>
        <taxon>Fungi</taxon>
        <taxon>Fungi incertae sedis</taxon>
        <taxon>Zoopagomycota</taxon>
        <taxon>Kickxellomycotina</taxon>
        <taxon>Kickxellomycetes</taxon>
        <taxon>Kickxellales</taxon>
        <taxon>Kickxellaceae</taxon>
        <taxon>Linderina</taxon>
    </lineage>
</organism>
<keyword evidence="1 2" id="KW-0728">SH3 domain</keyword>
<dbReference type="InterPro" id="IPR011043">
    <property type="entry name" value="Gal_Oxase/kelch_b-propeller"/>
</dbReference>
<keyword evidence="7" id="KW-1185">Reference proteome</keyword>
<dbReference type="Pfam" id="PF12768">
    <property type="entry name" value="Rax2"/>
    <property type="match status" value="1"/>
</dbReference>
<dbReference type="Gene3D" id="2.120.10.80">
    <property type="entry name" value="Kelch-type beta propeller"/>
    <property type="match status" value="1"/>
</dbReference>
<dbReference type="InterPro" id="IPR036028">
    <property type="entry name" value="SH3-like_dom_sf"/>
</dbReference>